<dbReference type="InterPro" id="IPR027417">
    <property type="entry name" value="P-loop_NTPase"/>
</dbReference>
<name>A0ABX1NFX3_9RHOO</name>
<evidence type="ECO:0008006" key="3">
    <source>
        <dbReference type="Google" id="ProtNLM"/>
    </source>
</evidence>
<dbReference type="RefSeq" id="WP_169140926.1">
    <property type="nucleotide sequence ID" value="NZ_WTVS01000023.1"/>
</dbReference>
<evidence type="ECO:0000313" key="1">
    <source>
        <dbReference type="EMBL" id="NMF98208.1"/>
    </source>
</evidence>
<dbReference type="EMBL" id="WTVS01000023">
    <property type="protein sequence ID" value="NMF98208.1"/>
    <property type="molecule type" value="Genomic_DNA"/>
</dbReference>
<comment type="caution">
    <text evidence="1">The sequence shown here is derived from an EMBL/GenBank/DDBJ whole genome shotgun (WGS) entry which is preliminary data.</text>
</comment>
<gene>
    <name evidence="1" type="ORF">GPA27_12515</name>
</gene>
<reference evidence="1 2" key="1">
    <citation type="submission" date="2019-12" db="EMBL/GenBank/DDBJ databases">
        <title>Comparative genomics gives insights into the taxonomy of the Azoarcus-Aromatoleum group and reveals separate origins of nif in the plant-associated Azoarcus and non-plant-associated Aromatoleum sub-groups.</title>
        <authorList>
            <person name="Lafos M."/>
            <person name="Maluk M."/>
            <person name="Batista M."/>
            <person name="Junghare M."/>
            <person name="Carmona M."/>
            <person name="Faoro H."/>
            <person name="Cruz L.M."/>
            <person name="Battistoni F."/>
            <person name="De Souza E."/>
            <person name="Pedrosa F."/>
            <person name="Chen W.-M."/>
            <person name="Poole P.S."/>
            <person name="Dixon R.A."/>
            <person name="James E.K."/>
        </authorList>
    </citation>
    <scope>NUCLEOTIDE SEQUENCE [LARGE SCALE GENOMIC DNA]</scope>
    <source>
        <strain evidence="1 2">T</strain>
    </source>
</reference>
<protein>
    <recommendedName>
        <fullName evidence="3">ATP-binding protein</fullName>
    </recommendedName>
</protein>
<accession>A0ABX1NFX3</accession>
<evidence type="ECO:0000313" key="2">
    <source>
        <dbReference type="Proteomes" id="UP000634522"/>
    </source>
</evidence>
<organism evidence="1 2">
    <name type="scientific">Aromatoleum toluolicum</name>
    <dbReference type="NCBI Taxonomy" id="90060"/>
    <lineage>
        <taxon>Bacteria</taxon>
        <taxon>Pseudomonadati</taxon>
        <taxon>Pseudomonadota</taxon>
        <taxon>Betaproteobacteria</taxon>
        <taxon>Rhodocyclales</taxon>
        <taxon>Rhodocyclaceae</taxon>
        <taxon>Aromatoleum</taxon>
    </lineage>
</organism>
<proteinExistence type="predicted"/>
<dbReference type="Proteomes" id="UP000634522">
    <property type="component" value="Unassembled WGS sequence"/>
</dbReference>
<dbReference type="SUPFAM" id="SSF52540">
    <property type="entry name" value="P-loop containing nucleoside triphosphate hydrolases"/>
    <property type="match status" value="1"/>
</dbReference>
<sequence>MTSPTIDFRAIRPHHGSQHGGFEELTCQLAALDTPVGLPFHRKGAGADAGLECYRVERDGSETGWQAKYFFQLGSGEGGQLKESFDNAAAKHPALARFIVCLPFDLSDGRIDGRKSERDRWDDWVTARQASIAPRVVEIELWGAFQLTERLSRNDPLHVGRRTYWFDLPHFGADWFRDRFAIARAALGRRYTPELNVELPIRQTLAAFARDPDFARRIMDWADEVDEARHRSLREIGAALEATHADVATLDDQAAALSAAIRAARLGPTDPLPLTHWRTMIATATATLDRCCAAIWERRRLPGGDRESVRSALYHAEHLREALDRIAEAIDASGIGLANARHLLLSGEAGVGKSHLFADVAEHHIECGFPAVLTLGGAFSDGEPWRQIAEQLGLTNTPPDAILGALDAAAEAAGTRALVMVDAINERNGIAVWSERLAAFLAVANRFSHVALLVSCRTTFVPYIVRDLDAATLPRLEHPGFAGRATEAARRYLDQRGIVRMAAPHFAPEFENPLFLRTLCDMLERRGERELPRGLAGVSSVFDFYFGAVVETLNQRMGLAPRLKRVEAALTALTEAMVVAGSGYLLVDAANAILESVHASSGRAEQSLFFQLESEGVLAVEPVGDDDAIVEMVRFTFERLSDHRIAERLLDTHVGNGDPAPAFATGGPLAPYVAGRDSYRFAGVAEALAVQLPERYGIELIDAVDDKFAHWDLVHAFRLSLLWRRQDVFTERTLELVEEWAEAIGGDAVLETLLAVATEPDNRFNADHLDRWLRPLSMPARDVQWSTRATRVIEGGDDAIKTLIGWVLANGLEQIEPARAQLVAITLAWLTSLSHRWVRDMATKALATLLVDRRELAAALINQFADVDDAYVVDRVLAAAYGAATRRSSDEGLAELARAAFAAVFARNPLPTHALVRDHARGIVELAASRGVLPTDVPLDRARPPYARGAPLEMIGEATLETYVQDYGGRLFHDEICSSAVKDGDFARYEIDPLGSDFLRLPREEHGRSMREIYEAWHAGVVAPHPDREAALTCVIEIAGRTYGMAHDFAIWDRRRALDERLETRRAAEKEREDAIGEFERLLDENEVQEFRIRAAGYLRGPMWDEDAAAWNPTYAGKQSRHWVAWRAHELGWTPERFAEFDRQMASHSRMEHRVERIGKKYQWIAFHELTGRLSDIALVDGGLRGTPEFYRGPWQVRTREMDPTILVTRTKQRDSDRQGATWWSPHASRCRNDPPEARIAWMEDQSRDMPDPVKQIDVTDPNGRRWLVLDISVGRNHLVMVDGERVIHRMTWHKVKSVLVARDNVERLERLLKGSARDRDHLPEVDIRGNGYLGEYPWHPMFANVDGSWEIGKRGAMPIQAAVAEWYVERSGHDYSVEDSFNLTIPAPALVRGLDLRLADGRSLAYATADGSILFKDPSADEPGFSAAVVDRDAMRAFLDAEGQEIVWIFTGEKSAHGGRRHGNGWGGMLNYWGIYRFNGDSIQGTLNFGRQNASPEQLAEFLANP</sequence>
<keyword evidence="2" id="KW-1185">Reference proteome</keyword>